<organism evidence="1 2">
    <name type="scientific">Plasmodium gallinaceum</name>
    <dbReference type="NCBI Taxonomy" id="5849"/>
    <lineage>
        <taxon>Eukaryota</taxon>
        <taxon>Sar</taxon>
        <taxon>Alveolata</taxon>
        <taxon>Apicomplexa</taxon>
        <taxon>Aconoidasida</taxon>
        <taxon>Haemosporida</taxon>
        <taxon>Plasmodiidae</taxon>
        <taxon>Plasmodium</taxon>
        <taxon>Plasmodium (Haemamoeba)</taxon>
    </lineage>
</organism>
<dbReference type="OrthoDB" id="10524924at2759"/>
<dbReference type="AlphaFoldDB" id="A0A1J1GYG1"/>
<sequence>MFNFDKNFEEKFAVAIETPLKNNIYEYSCMENIINKSSKCYLNNCNLKKLEENSNIRLIEKSDTQYEISNSLYKKFLENSYMKKCDLTDFDKKKQDILEKKINEIYYWENKIKNLSKKKKIAIKNKVKSHLELMKYNDSRKKLEKIEYLKNNKINEQLAILARAEYAKEVIERNIKSKKIVKEDNINFVILSLENLKKHIEYTYLNKEKEKKNNFFSL</sequence>
<evidence type="ECO:0000313" key="2">
    <source>
        <dbReference type="Proteomes" id="UP000220797"/>
    </source>
</evidence>
<gene>
    <name evidence="1" type="ORF">PGAL8A_00354600</name>
</gene>
<dbReference type="VEuPathDB" id="PlasmoDB:PGAL8A_00354600"/>
<reference evidence="1" key="1">
    <citation type="submission" date="2015-04" db="EMBL/GenBank/DDBJ databases">
        <authorList>
            <consortium name="Pathogen Informatics"/>
        </authorList>
    </citation>
    <scope>NUCLEOTIDE SEQUENCE [LARGE SCALE GENOMIC DNA]</scope>
    <source>
        <strain evidence="1">8A</strain>
    </source>
</reference>
<accession>A0A1J1GYG1</accession>
<dbReference type="GeneID" id="39732076"/>
<dbReference type="Proteomes" id="UP000220797">
    <property type="component" value="Unassembled WGS sequence"/>
</dbReference>
<protein>
    <submittedName>
        <fullName evidence="1">Uncharacterized protein</fullName>
    </submittedName>
</protein>
<dbReference type="RefSeq" id="XP_028529133.1">
    <property type="nucleotide sequence ID" value="XM_028672596.1"/>
</dbReference>
<proteinExistence type="predicted"/>
<comment type="caution">
    <text evidence="1">The sequence shown here is derived from an EMBL/GenBank/DDBJ whole genome shotgun (WGS) entry which is preliminary data.</text>
</comment>
<evidence type="ECO:0000313" key="1">
    <source>
        <dbReference type="EMBL" id="CRG96328.1"/>
    </source>
</evidence>
<dbReference type="EMBL" id="CVMV01000059">
    <property type="protein sequence ID" value="CRG96328.1"/>
    <property type="molecule type" value="Genomic_DNA"/>
</dbReference>
<keyword evidence="2" id="KW-1185">Reference proteome</keyword>
<name>A0A1J1GYG1_PLAGA</name>